<feature type="domain" description="PH" evidence="9">
    <location>
        <begin position="872"/>
        <end position="999"/>
    </location>
</feature>
<evidence type="ECO:0000259" key="10">
    <source>
        <dbReference type="PROSITE" id="PS50010"/>
    </source>
</evidence>
<dbReference type="InterPro" id="IPR001452">
    <property type="entry name" value="SH3_domain"/>
</dbReference>
<dbReference type="GO" id="GO:0005085">
    <property type="term" value="F:guanyl-nucleotide exchange factor activity"/>
    <property type="evidence" value="ECO:0007669"/>
    <property type="project" value="UniProtKB-KW"/>
</dbReference>
<dbReference type="Pfam" id="PF00018">
    <property type="entry name" value="SH3_1"/>
    <property type="match status" value="1"/>
</dbReference>
<feature type="compositionally biased region" description="Pro residues" evidence="7">
    <location>
        <begin position="416"/>
        <end position="434"/>
    </location>
</feature>
<evidence type="ECO:0000313" key="11">
    <source>
        <dbReference type="Ensembl" id="ENSCAFP00030020710.1"/>
    </source>
</evidence>
<feature type="compositionally biased region" description="Low complexity" evidence="7">
    <location>
        <begin position="316"/>
        <end position="330"/>
    </location>
</feature>
<dbReference type="PANTHER" id="PTHR12845">
    <property type="entry name" value="GUANINE NUCLEOTIDE EXCHANGE FACTOR"/>
    <property type="match status" value="1"/>
</dbReference>
<dbReference type="GO" id="GO:0042995">
    <property type="term" value="C:cell projection"/>
    <property type="evidence" value="ECO:0007669"/>
    <property type="project" value="UniProtKB-SubCell"/>
</dbReference>
<evidence type="ECO:0000256" key="5">
    <source>
        <dbReference type="ARBA" id="ARBA00023273"/>
    </source>
</evidence>
<evidence type="ECO:0000256" key="2">
    <source>
        <dbReference type="ARBA" id="ARBA00022443"/>
    </source>
</evidence>
<dbReference type="CDD" id="cd01221">
    <property type="entry name" value="PH_ephexin"/>
    <property type="match status" value="1"/>
</dbReference>
<dbReference type="InterPro" id="IPR047270">
    <property type="entry name" value="PH_ephexin"/>
</dbReference>
<feature type="compositionally biased region" description="Low complexity" evidence="7">
    <location>
        <begin position="473"/>
        <end position="482"/>
    </location>
</feature>
<feature type="compositionally biased region" description="Basic residues" evidence="7">
    <location>
        <begin position="153"/>
        <end position="163"/>
    </location>
</feature>
<comment type="subcellular location">
    <subcellularLocation>
        <location evidence="1">Cell projection</location>
    </subcellularLocation>
</comment>
<evidence type="ECO:0000256" key="3">
    <source>
        <dbReference type="ARBA" id="ARBA00022553"/>
    </source>
</evidence>
<dbReference type="Gene3D" id="1.20.900.10">
    <property type="entry name" value="Dbl homology (DH) domain"/>
    <property type="match status" value="1"/>
</dbReference>
<feature type="compositionally biased region" description="Low complexity" evidence="7">
    <location>
        <begin position="403"/>
        <end position="415"/>
    </location>
</feature>
<proteinExistence type="predicted"/>
<dbReference type="SMART" id="SM00325">
    <property type="entry name" value="RhoGEF"/>
    <property type="match status" value="1"/>
</dbReference>
<sequence length="1088" mass="116988">MELSPGIQPHSGGCSVRFSVSLPFPFSKHTHTHTHTHTHKHPPPTPAKPKISQIPERKRPLASVSSHAAPPPPSGAPLRPGRGPRGQRGPHTRVRRPRERGEARLSPAGPPRGSLSCKRPRSHAGSHAAPPAPRAEPRAGTQPAGGRGGAGRGRGRAAGRGRGGRGGAAGQRAAGELGGAAAAAAATGRDPGPEGGDARGPWAPRSRGGTAAGRGAGDPGGPGRLEGRGRPEHRLAARGGWRAPGGGGGAALPCPALPCPPCPAPPRGGRAGSTLSFPPRRARPTAPRRPRYGQREPRGLPGQPDPAVAEALHPSAAAAGPEQAAAAALPEPRRPAPRRLPRGGPGRAPRPAAPAPPGARRLRGQPRAGQPPAPAAAAAARAGARREDAAPGPRSRLPEAARARAPPAHRQLALQPPAPAPAPGPGARPAPPGGPRRAPEPVPRAQGAPAAAAGPGRRAPGGPLRGAEHQQPRRAQGGQAAAHSQEPGLRGPSQQGPPAERGAPQETPQGAQHGGGAAGAGRAGRGRARARRRQPGLPAQGPALHVLPPRRGQRPGLGQPHHVQEEEQDVPARAQSGDGRQGEVFQPGKDKENAVLYQNYKEKALDIDSDEESEPKEQKSDEKIVIHHKPLRSTWSQLSAVKRNGLSQTVSQEERKRQEAIFEVISSEHSYLLSLEILIRMFKNSKELGDTMTKTESHHLFSNITDVCEASKKFFTELEARHQNNIFIDDISDIVEKHTASTFDPYVKYCTNEVYQQRTLQKLLATNPSFKEVLSRIESHEDCRNLPMISFLILPMQRVTRLPLLMDTICQKTPKDSPKYEVCKRALKEVSKLVRLCNEGARKMERTEMMYTINSQLEFKIKPFPLVSSSRWLVKRGELTAYVEDTVLFSRRTSKQQVYFFLFNDVLIITKKKSEESYNVNDYSLRDQLLVESCDSEELNSSPGKNSSTMLYSRQSSASHLFTLTVLSNHASEKVEMLLGAETQSERARWITALGRSSGKPPLDRTSLTQVEVVRSFTAKQPDELSLQVADVVLIYQRVGDGWYEGERLRDGERGWFPMECAKEITCQATIDKNVERMGRLLGLETNV</sequence>
<dbReference type="FunFam" id="1.20.900.10:FF:000007">
    <property type="entry name" value="rho guanine nucleotide exchange factor 19"/>
    <property type="match status" value="1"/>
</dbReference>
<reference evidence="11" key="2">
    <citation type="submission" date="2025-08" db="UniProtKB">
        <authorList>
            <consortium name="Ensembl"/>
        </authorList>
    </citation>
    <scope>IDENTIFICATION</scope>
</reference>
<keyword evidence="4" id="KW-0344">Guanine-nucleotide releasing factor</keyword>
<evidence type="ECO:0000256" key="6">
    <source>
        <dbReference type="PROSITE-ProRule" id="PRU00192"/>
    </source>
</evidence>
<dbReference type="InterPro" id="IPR055251">
    <property type="entry name" value="SOS1_NGEF_PH"/>
</dbReference>
<keyword evidence="3" id="KW-0597">Phosphoprotein</keyword>
<feature type="domain" description="DH" evidence="10">
    <location>
        <begin position="656"/>
        <end position="840"/>
    </location>
</feature>
<dbReference type="SUPFAM" id="SSF50729">
    <property type="entry name" value="PH domain-like"/>
    <property type="match status" value="1"/>
</dbReference>
<feature type="domain" description="SH3" evidence="8">
    <location>
        <begin position="1006"/>
        <end position="1067"/>
    </location>
</feature>
<dbReference type="InterPro" id="IPR047271">
    <property type="entry name" value="Ephexin-like"/>
</dbReference>
<reference evidence="11" key="1">
    <citation type="submission" date="2019-03" db="EMBL/GenBank/DDBJ databases">
        <authorList>
            <person name="Warren W.C."/>
            <person name="Johnson G.S."/>
        </authorList>
    </citation>
    <scope>NUCLEOTIDE SEQUENCE [LARGE SCALE GENOMIC DNA]</scope>
    <source>
        <strain evidence="11">Basenji</strain>
    </source>
</reference>
<dbReference type="InterPro" id="IPR036028">
    <property type="entry name" value="SH3-like_dom_sf"/>
</dbReference>
<feature type="compositionally biased region" description="Basic residues" evidence="7">
    <location>
        <begin position="280"/>
        <end position="292"/>
    </location>
</feature>
<evidence type="ECO:0000256" key="7">
    <source>
        <dbReference type="SAM" id="MobiDB-lite"/>
    </source>
</evidence>
<dbReference type="InterPro" id="IPR001849">
    <property type="entry name" value="PH_domain"/>
</dbReference>
<dbReference type="InterPro" id="IPR011993">
    <property type="entry name" value="PH-like_dom_sf"/>
</dbReference>
<feature type="compositionally biased region" description="Basic and acidic residues" evidence="7">
    <location>
        <begin position="225"/>
        <end position="235"/>
    </location>
</feature>
<dbReference type="CDD" id="cd11938">
    <property type="entry name" value="SH3_ARHGEF16_26"/>
    <property type="match status" value="1"/>
</dbReference>
<name>A0A8C0N2Q6_CANLF</name>
<feature type="compositionally biased region" description="Gly residues" evidence="7">
    <location>
        <begin position="210"/>
        <end position="224"/>
    </location>
</feature>
<feature type="compositionally biased region" description="Basic residues" evidence="7">
    <location>
        <begin position="524"/>
        <end position="534"/>
    </location>
</feature>
<dbReference type="FunFam" id="2.30.30.40:FF:000153">
    <property type="entry name" value="rho guanine nucleotide exchange factor 26"/>
    <property type="match status" value="1"/>
</dbReference>
<dbReference type="SUPFAM" id="SSF50044">
    <property type="entry name" value="SH3-domain"/>
    <property type="match status" value="1"/>
</dbReference>
<feature type="compositionally biased region" description="Basic residues" evidence="7">
    <location>
        <begin position="28"/>
        <end position="42"/>
    </location>
</feature>
<organism evidence="11 12">
    <name type="scientific">Canis lupus familiaris</name>
    <name type="common">Dog</name>
    <name type="synonym">Canis familiaris</name>
    <dbReference type="NCBI Taxonomy" id="9615"/>
    <lineage>
        <taxon>Eukaryota</taxon>
        <taxon>Metazoa</taxon>
        <taxon>Chordata</taxon>
        <taxon>Craniata</taxon>
        <taxon>Vertebrata</taxon>
        <taxon>Euteleostomi</taxon>
        <taxon>Mammalia</taxon>
        <taxon>Eutheria</taxon>
        <taxon>Laurasiatheria</taxon>
        <taxon>Carnivora</taxon>
        <taxon>Caniformia</taxon>
        <taxon>Canidae</taxon>
        <taxon>Canis</taxon>
    </lineage>
</organism>
<feature type="compositionally biased region" description="Low complexity" evidence="7">
    <location>
        <begin position="443"/>
        <end position="462"/>
    </location>
</feature>
<dbReference type="Ensembl" id="ENSCAFT00030023769.1">
    <property type="protein sequence ID" value="ENSCAFP00030020710.1"/>
    <property type="gene ID" value="ENSCAFG00030012826.1"/>
</dbReference>
<dbReference type="Pfam" id="PF22697">
    <property type="entry name" value="SOS1_NGEF_PH"/>
    <property type="match status" value="1"/>
</dbReference>
<evidence type="ECO:0000256" key="4">
    <source>
        <dbReference type="ARBA" id="ARBA00022658"/>
    </source>
</evidence>
<dbReference type="Proteomes" id="UP000694429">
    <property type="component" value="Chromosome 23"/>
</dbReference>
<evidence type="ECO:0000313" key="12">
    <source>
        <dbReference type="Proteomes" id="UP000694429"/>
    </source>
</evidence>
<dbReference type="FunFam" id="2.30.29.30:FF:000127">
    <property type="entry name" value="Neuronal guanine nucleotide exchange factor"/>
    <property type="match status" value="1"/>
</dbReference>
<feature type="compositionally biased region" description="Basic residues" evidence="7">
    <location>
        <begin position="88"/>
        <end position="98"/>
    </location>
</feature>
<feature type="compositionally biased region" description="Gly residues" evidence="7">
    <location>
        <begin position="143"/>
        <end position="152"/>
    </location>
</feature>
<feature type="compositionally biased region" description="Pro residues" evidence="7">
    <location>
        <begin position="255"/>
        <end position="266"/>
    </location>
</feature>
<feature type="compositionally biased region" description="Low complexity" evidence="7">
    <location>
        <begin position="170"/>
        <end position="189"/>
    </location>
</feature>
<protein>
    <recommendedName>
        <fullName evidence="13">Rho guanine nucleotide exchange factor 26</fullName>
    </recommendedName>
</protein>
<keyword evidence="5" id="KW-0966">Cell projection</keyword>
<evidence type="ECO:0000259" key="9">
    <source>
        <dbReference type="PROSITE" id="PS50003"/>
    </source>
</evidence>
<dbReference type="GO" id="GO:0005829">
    <property type="term" value="C:cytosol"/>
    <property type="evidence" value="ECO:0007669"/>
    <property type="project" value="UniProtKB-ARBA"/>
</dbReference>
<dbReference type="AlphaFoldDB" id="A0A8C0N2Q6"/>
<evidence type="ECO:0008006" key="13">
    <source>
        <dbReference type="Google" id="ProtNLM"/>
    </source>
</evidence>
<evidence type="ECO:0000259" key="8">
    <source>
        <dbReference type="PROSITE" id="PS50002"/>
    </source>
</evidence>
<dbReference type="PROSITE" id="PS50003">
    <property type="entry name" value="PH_DOMAIN"/>
    <property type="match status" value="1"/>
</dbReference>
<dbReference type="PANTHER" id="PTHR12845:SF4">
    <property type="entry name" value="RHO GUANINE NUCLEOTIDE EXCHANGE FACTOR 26"/>
    <property type="match status" value="1"/>
</dbReference>
<dbReference type="Pfam" id="PF00621">
    <property type="entry name" value="RhoGEF"/>
    <property type="match status" value="1"/>
</dbReference>
<dbReference type="CDD" id="cd00160">
    <property type="entry name" value="RhoGEF"/>
    <property type="match status" value="1"/>
</dbReference>
<evidence type="ECO:0000256" key="1">
    <source>
        <dbReference type="ARBA" id="ARBA00004316"/>
    </source>
</evidence>
<accession>A0A8C0N2Q6</accession>
<dbReference type="SMART" id="SM00326">
    <property type="entry name" value="SH3"/>
    <property type="match status" value="1"/>
</dbReference>
<dbReference type="InterPro" id="IPR035797">
    <property type="entry name" value="ARHGEF16/ARHGEF26_SH3"/>
</dbReference>
<dbReference type="Gene3D" id="2.30.30.40">
    <property type="entry name" value="SH3 Domains"/>
    <property type="match status" value="1"/>
</dbReference>
<dbReference type="PROSITE" id="PS50002">
    <property type="entry name" value="SH3"/>
    <property type="match status" value="1"/>
</dbReference>
<dbReference type="Gene3D" id="2.30.29.30">
    <property type="entry name" value="Pleckstrin-homology domain (PH domain)/Phosphotyrosine-binding domain (PTB)"/>
    <property type="match status" value="1"/>
</dbReference>
<feature type="region of interest" description="Disordered" evidence="7">
    <location>
        <begin position="27"/>
        <end position="594"/>
    </location>
</feature>
<keyword evidence="2 6" id="KW-0728">SH3 domain</keyword>
<dbReference type="InterPro" id="IPR035899">
    <property type="entry name" value="DBL_dom_sf"/>
</dbReference>
<dbReference type="PROSITE" id="PS50010">
    <property type="entry name" value="DH_2"/>
    <property type="match status" value="1"/>
</dbReference>
<dbReference type="SUPFAM" id="SSF48065">
    <property type="entry name" value="DBL homology domain (DH-domain)"/>
    <property type="match status" value="1"/>
</dbReference>
<dbReference type="InterPro" id="IPR000219">
    <property type="entry name" value="DH_dom"/>
</dbReference>
<feature type="compositionally biased region" description="Gly residues" evidence="7">
    <location>
        <begin position="512"/>
        <end position="523"/>
    </location>
</feature>
<dbReference type="SMART" id="SM00233">
    <property type="entry name" value="PH"/>
    <property type="match status" value="1"/>
</dbReference>